<feature type="compositionally biased region" description="Basic residues" evidence="1">
    <location>
        <begin position="25"/>
        <end position="34"/>
    </location>
</feature>
<evidence type="ECO:0000313" key="2">
    <source>
        <dbReference type="Proteomes" id="UP000695000"/>
    </source>
</evidence>
<dbReference type="GeneID" id="108560979"/>
<feature type="region of interest" description="Disordered" evidence="1">
    <location>
        <begin position="17"/>
        <end position="52"/>
    </location>
</feature>
<proteinExistence type="predicted"/>
<dbReference type="Proteomes" id="UP000695000">
    <property type="component" value="Unplaced"/>
</dbReference>
<accession>A0ABM1MI08</accession>
<sequence>MIDWVSIVRHSRRRFSNYMYGVPNKARKRRKQRRAQQNGPHDSNQPHSSNCSCCWTDVQKSRYAEDDMPPPPSPPHMREVSLDTIVASKHGSLERVPRRETSLDRETFSFAKVSNQTYILL</sequence>
<gene>
    <name evidence="3" type="primary">LOC108560979</name>
</gene>
<reference evidence="3" key="1">
    <citation type="submission" date="2025-08" db="UniProtKB">
        <authorList>
            <consortium name="RefSeq"/>
        </authorList>
    </citation>
    <scope>IDENTIFICATION</scope>
    <source>
        <tissue evidence="3">Whole Larva</tissue>
    </source>
</reference>
<evidence type="ECO:0000256" key="1">
    <source>
        <dbReference type="SAM" id="MobiDB-lite"/>
    </source>
</evidence>
<feature type="compositionally biased region" description="Polar residues" evidence="1">
    <location>
        <begin position="38"/>
        <end position="50"/>
    </location>
</feature>
<dbReference type="RefSeq" id="XP_017774208.1">
    <property type="nucleotide sequence ID" value="XM_017918719.1"/>
</dbReference>
<name>A0ABM1MI08_NICVS</name>
<protein>
    <submittedName>
        <fullName evidence="3">Uncharacterized protein LOC108560979</fullName>
    </submittedName>
</protein>
<keyword evidence="2" id="KW-1185">Reference proteome</keyword>
<organism evidence="2 3">
    <name type="scientific">Nicrophorus vespilloides</name>
    <name type="common">Boreal carrion beetle</name>
    <dbReference type="NCBI Taxonomy" id="110193"/>
    <lineage>
        <taxon>Eukaryota</taxon>
        <taxon>Metazoa</taxon>
        <taxon>Ecdysozoa</taxon>
        <taxon>Arthropoda</taxon>
        <taxon>Hexapoda</taxon>
        <taxon>Insecta</taxon>
        <taxon>Pterygota</taxon>
        <taxon>Neoptera</taxon>
        <taxon>Endopterygota</taxon>
        <taxon>Coleoptera</taxon>
        <taxon>Polyphaga</taxon>
        <taxon>Staphyliniformia</taxon>
        <taxon>Silphidae</taxon>
        <taxon>Nicrophorinae</taxon>
        <taxon>Nicrophorus</taxon>
    </lineage>
</organism>
<evidence type="ECO:0000313" key="3">
    <source>
        <dbReference type="RefSeq" id="XP_017774208.1"/>
    </source>
</evidence>